<name>A0A9X4XHH6_9FIRM</name>
<evidence type="ECO:0000313" key="2">
    <source>
        <dbReference type="EMBL" id="MTK21307.1"/>
    </source>
</evidence>
<dbReference type="PANTHER" id="PTHR38454">
    <property type="entry name" value="INTEGRAL MEMBRANE PROTEIN-RELATED"/>
    <property type="match status" value="1"/>
</dbReference>
<gene>
    <name evidence="2" type="ORF">GMA92_07725</name>
</gene>
<reference evidence="2 3" key="1">
    <citation type="journal article" date="2019" name="Nat. Med.">
        <title>A library of human gut bacterial isolates paired with longitudinal multiomics data enables mechanistic microbiome research.</title>
        <authorList>
            <person name="Poyet M."/>
            <person name="Groussin M."/>
            <person name="Gibbons S.M."/>
            <person name="Avila-Pacheco J."/>
            <person name="Jiang X."/>
            <person name="Kearney S.M."/>
            <person name="Perrotta A.R."/>
            <person name="Berdy B."/>
            <person name="Zhao S."/>
            <person name="Lieberman T.D."/>
            <person name="Swanson P.K."/>
            <person name="Smith M."/>
            <person name="Roesemann S."/>
            <person name="Alexander J.E."/>
            <person name="Rich S.A."/>
            <person name="Livny J."/>
            <person name="Vlamakis H."/>
            <person name="Clish C."/>
            <person name="Bullock K."/>
            <person name="Deik A."/>
            <person name="Scott J."/>
            <person name="Pierce K.A."/>
            <person name="Xavier R.J."/>
            <person name="Alm E.J."/>
        </authorList>
    </citation>
    <scope>NUCLEOTIDE SEQUENCE [LARGE SCALE GENOMIC DNA]</scope>
    <source>
        <strain evidence="2 3">BIOML-A198</strain>
    </source>
</reference>
<dbReference type="Pfam" id="PF09586">
    <property type="entry name" value="YfhO"/>
    <property type="match status" value="2"/>
</dbReference>
<dbReference type="AlphaFoldDB" id="A0A9X4XHH6"/>
<dbReference type="EMBL" id="WMQE01000014">
    <property type="protein sequence ID" value="MTK21307.1"/>
    <property type="molecule type" value="Genomic_DNA"/>
</dbReference>
<protein>
    <submittedName>
        <fullName evidence="2">YfhO family protein</fullName>
    </submittedName>
</protein>
<feature type="transmembrane region" description="Helical" evidence="1">
    <location>
        <begin position="726"/>
        <end position="746"/>
    </location>
</feature>
<evidence type="ECO:0000313" key="3">
    <source>
        <dbReference type="Proteomes" id="UP000487649"/>
    </source>
</evidence>
<feature type="transmembrane region" description="Helical" evidence="1">
    <location>
        <begin position="179"/>
        <end position="207"/>
    </location>
</feature>
<organism evidence="2 3">
    <name type="scientific">Turicibacter sanguinis</name>
    <dbReference type="NCBI Taxonomy" id="154288"/>
    <lineage>
        <taxon>Bacteria</taxon>
        <taxon>Bacillati</taxon>
        <taxon>Bacillota</taxon>
        <taxon>Erysipelotrichia</taxon>
        <taxon>Erysipelotrichales</taxon>
        <taxon>Turicibacteraceae</taxon>
        <taxon>Turicibacter</taxon>
    </lineage>
</organism>
<feature type="transmembrane region" description="Helical" evidence="1">
    <location>
        <begin position="450"/>
        <end position="469"/>
    </location>
</feature>
<dbReference type="RefSeq" id="WP_155222894.1">
    <property type="nucleotide sequence ID" value="NZ_JAMQUV010000015.1"/>
</dbReference>
<proteinExistence type="predicted"/>
<keyword evidence="1" id="KW-1133">Transmembrane helix</keyword>
<dbReference type="Proteomes" id="UP000487649">
    <property type="component" value="Unassembled WGS sequence"/>
</dbReference>
<sequence length="755" mass="87451">MLKRYLKEEKFTLLSFLILTLLIFSPYILHLKSFTLGFDYQNQHLYFYEEFHRLLSSGEAPFWSWNLFLGTNFIGSKTYYLLGDPFAYLTLLFPASKMMGAVFYITLLKLFVALIGVSAFLKEMGIKSQMRFIPSIMYTFCGWGFLFVEHPMYLTWFALLPLIFLAIEKYLNKGRVSLVVFASFILLISNYYLFWSLCVFLVFYWPLRYFMTHEFNIRAFILSSLKLVAAFILGACMTLILILPAVIHTALNTRLNEASEGLSFLWRPIKIYLDIIMRSFCPNFDSTWDKALLFNTDDYRTNQLTLYSGVVTYLFVFSYFLDKTKYKLKENWLWLSLYGILGLLLMTPYGGSLMHGLSEPTFRFTILIIMVNVIIVAKYLNHREFKRLPLVLSSVIIIALLIGLIVIGSNSYEYLQELQLKELFVMKVTIVLVIAYLLILLFIKKFSIKIASIAILLILELGISASMTLNRYPDGSEDFRLGEKYDQEAFDYLEELDSSLYRTYTPIRATDYSIYRNLNLHYGYKSVSTYDSMYQFTLSDFFSLIGANPTYWGFHILESETAKMLGVKYYVISHDEQDLIDNLDELTLLKTFEHESVYLYNDYLPIGFTYSNYLKQSDALAMSPSEIDFVNTLVLEDDDFESLSLKKQSDKRDLFEQTTYSQNRIDGTITITSPAYLYFSIPYDKGWNLSVNGVKTNFDKVQGGFIGLPLETGHYNITLTYTPPGFKLGAILTTISTLGFITILIIEFKKNELGN</sequence>
<feature type="transmembrane region" description="Helical" evidence="1">
    <location>
        <begin position="424"/>
        <end position="443"/>
    </location>
</feature>
<dbReference type="PANTHER" id="PTHR38454:SF1">
    <property type="entry name" value="INTEGRAL MEMBRANE PROTEIN"/>
    <property type="match status" value="1"/>
</dbReference>
<feature type="transmembrane region" description="Helical" evidence="1">
    <location>
        <begin position="388"/>
        <end position="412"/>
    </location>
</feature>
<feature type="transmembrane region" description="Helical" evidence="1">
    <location>
        <begin position="333"/>
        <end position="350"/>
    </location>
</feature>
<feature type="transmembrane region" description="Helical" evidence="1">
    <location>
        <begin position="362"/>
        <end position="381"/>
    </location>
</feature>
<evidence type="ECO:0000256" key="1">
    <source>
        <dbReference type="SAM" id="Phobius"/>
    </source>
</evidence>
<dbReference type="InterPro" id="IPR018580">
    <property type="entry name" value="Uncharacterised_YfhO"/>
</dbReference>
<feature type="transmembrane region" description="Helical" evidence="1">
    <location>
        <begin position="101"/>
        <end position="121"/>
    </location>
</feature>
<feature type="transmembrane region" description="Helical" evidence="1">
    <location>
        <begin position="12"/>
        <end position="29"/>
    </location>
</feature>
<feature type="transmembrane region" description="Helical" evidence="1">
    <location>
        <begin position="227"/>
        <end position="247"/>
    </location>
</feature>
<accession>A0A9X4XHH6</accession>
<keyword evidence="1" id="KW-0472">Membrane</keyword>
<comment type="caution">
    <text evidence="2">The sequence shown here is derived from an EMBL/GenBank/DDBJ whole genome shotgun (WGS) entry which is preliminary data.</text>
</comment>
<feature type="transmembrane region" description="Helical" evidence="1">
    <location>
        <begin position="142"/>
        <end position="167"/>
    </location>
</feature>
<keyword evidence="1" id="KW-0812">Transmembrane</keyword>
<feature type="transmembrane region" description="Helical" evidence="1">
    <location>
        <begin position="304"/>
        <end position="321"/>
    </location>
</feature>